<reference evidence="1 2" key="1">
    <citation type="submission" date="2014-04" db="EMBL/GenBank/DDBJ databases">
        <authorList>
            <consortium name="DOE Joint Genome Institute"/>
            <person name="Kuo A."/>
            <person name="Kohler A."/>
            <person name="Costa M.D."/>
            <person name="Nagy L.G."/>
            <person name="Floudas D."/>
            <person name="Copeland A."/>
            <person name="Barry K.W."/>
            <person name="Cichocki N."/>
            <person name="Veneault-Fourrey C."/>
            <person name="LaButti K."/>
            <person name="Lindquist E.A."/>
            <person name="Lipzen A."/>
            <person name="Lundell T."/>
            <person name="Morin E."/>
            <person name="Murat C."/>
            <person name="Sun H."/>
            <person name="Tunlid A."/>
            <person name="Henrissat B."/>
            <person name="Grigoriev I.V."/>
            <person name="Hibbett D.S."/>
            <person name="Martin F."/>
            <person name="Nordberg H.P."/>
            <person name="Cantor M.N."/>
            <person name="Hua S.X."/>
        </authorList>
    </citation>
    <scope>NUCLEOTIDE SEQUENCE [LARGE SCALE GENOMIC DNA]</scope>
    <source>
        <strain evidence="1 2">441</strain>
    </source>
</reference>
<organism evidence="1 2">
    <name type="scientific">Pisolithus microcarpus 441</name>
    <dbReference type="NCBI Taxonomy" id="765257"/>
    <lineage>
        <taxon>Eukaryota</taxon>
        <taxon>Fungi</taxon>
        <taxon>Dikarya</taxon>
        <taxon>Basidiomycota</taxon>
        <taxon>Agaricomycotina</taxon>
        <taxon>Agaricomycetes</taxon>
        <taxon>Agaricomycetidae</taxon>
        <taxon>Boletales</taxon>
        <taxon>Sclerodermatineae</taxon>
        <taxon>Pisolithaceae</taxon>
        <taxon>Pisolithus</taxon>
    </lineage>
</organism>
<keyword evidence="2" id="KW-1185">Reference proteome</keyword>
<dbReference type="Proteomes" id="UP000054018">
    <property type="component" value="Unassembled WGS sequence"/>
</dbReference>
<proteinExistence type="predicted"/>
<gene>
    <name evidence="1" type="ORF">PISMIDRAFT_17427</name>
</gene>
<evidence type="ECO:0000313" key="1">
    <source>
        <dbReference type="EMBL" id="KIK14254.1"/>
    </source>
</evidence>
<protein>
    <submittedName>
        <fullName evidence="1">Uncharacterized protein</fullName>
    </submittedName>
</protein>
<dbReference type="EMBL" id="KN833948">
    <property type="protein sequence ID" value="KIK14254.1"/>
    <property type="molecule type" value="Genomic_DNA"/>
</dbReference>
<name>A0A0C9YK72_9AGAM</name>
<reference evidence="2" key="2">
    <citation type="submission" date="2015-01" db="EMBL/GenBank/DDBJ databases">
        <title>Evolutionary Origins and Diversification of the Mycorrhizal Mutualists.</title>
        <authorList>
            <consortium name="DOE Joint Genome Institute"/>
            <consortium name="Mycorrhizal Genomics Consortium"/>
            <person name="Kohler A."/>
            <person name="Kuo A."/>
            <person name="Nagy L.G."/>
            <person name="Floudas D."/>
            <person name="Copeland A."/>
            <person name="Barry K.W."/>
            <person name="Cichocki N."/>
            <person name="Veneault-Fourrey C."/>
            <person name="LaButti K."/>
            <person name="Lindquist E.A."/>
            <person name="Lipzen A."/>
            <person name="Lundell T."/>
            <person name="Morin E."/>
            <person name="Murat C."/>
            <person name="Riley R."/>
            <person name="Ohm R."/>
            <person name="Sun H."/>
            <person name="Tunlid A."/>
            <person name="Henrissat B."/>
            <person name="Grigoriev I.V."/>
            <person name="Hibbett D.S."/>
            <person name="Martin F."/>
        </authorList>
    </citation>
    <scope>NUCLEOTIDE SEQUENCE [LARGE SCALE GENOMIC DNA]</scope>
    <source>
        <strain evidence="2">441</strain>
    </source>
</reference>
<dbReference type="HOGENOM" id="CLU_060379_0_0_1"/>
<sequence>MRLTYRAILLFASFLSFFPLRYLALGVILWPIPAQVHQAVQSMASMTCRLGLLPDAVCQFVKPAGNPAALFPSTIQTQFSALEGLLYDASEITPLVSALTESHLLVSDLASAVRASSLSSSTALAEELAAISMDSKEASRNLQKLLAQVHGTVDMYISFYPFLSKVHVLMSMESMLTVNDHLLNLLRNRISPLSIKAAYCYVIGNSLHSNECSSSNARITQAFDRVLFQFQHSLSLLILRAVEIQGNLDSVESRLEIVCDLVAMEASSLKVQKSDVLADILTVVGLNRWYIVRLDSQIQALKDVSRYCTAAAQYLARTFSGLEQLQEVMELLRSLATGVSLLDGMPLEALIDALTAGIQRLRHTGRSRSTVEANYSRGCQLLSGPA</sequence>
<dbReference type="AlphaFoldDB" id="A0A0C9YK72"/>
<accession>A0A0C9YK72</accession>
<dbReference type="OrthoDB" id="4179406at2759"/>
<evidence type="ECO:0000313" key="2">
    <source>
        <dbReference type="Proteomes" id="UP000054018"/>
    </source>
</evidence>
<dbReference type="STRING" id="765257.A0A0C9YK72"/>